<proteinExistence type="inferred from homology"/>
<dbReference type="GO" id="GO:0045892">
    <property type="term" value="P:negative regulation of DNA-templated transcription"/>
    <property type="evidence" value="ECO:0007669"/>
    <property type="project" value="InterPro"/>
</dbReference>
<dbReference type="Pfam" id="PF04316">
    <property type="entry name" value="FlgM"/>
    <property type="match status" value="1"/>
</dbReference>
<evidence type="ECO:0000256" key="7">
    <source>
        <dbReference type="ARBA" id="ARBA00024739"/>
    </source>
</evidence>
<accession>A0A3S0J719</accession>
<feature type="domain" description="Anti-sigma-28 factor FlgM C-terminal" evidence="10">
    <location>
        <begin position="49"/>
        <end position="102"/>
    </location>
</feature>
<name>A0A3S0J719_9GAMM</name>
<dbReference type="RefSeq" id="WP_126520182.1">
    <property type="nucleotide sequence ID" value="NZ_RXNU01000004.1"/>
</dbReference>
<keyword evidence="11" id="KW-0282">Flagellum</keyword>
<keyword evidence="4" id="KW-1005">Bacterial flagellum biogenesis</keyword>
<keyword evidence="11" id="KW-0969">Cilium</keyword>
<comment type="caution">
    <text evidence="11">The sequence shown here is derived from an EMBL/GenBank/DDBJ whole genome shotgun (WGS) entry which is preliminary data.</text>
</comment>
<evidence type="ECO:0000313" key="11">
    <source>
        <dbReference type="EMBL" id="RTR39314.1"/>
    </source>
</evidence>
<evidence type="ECO:0000256" key="1">
    <source>
        <dbReference type="ARBA" id="ARBA00005322"/>
    </source>
</evidence>
<evidence type="ECO:0000259" key="10">
    <source>
        <dbReference type="Pfam" id="PF04316"/>
    </source>
</evidence>
<dbReference type="EMBL" id="RXNU01000004">
    <property type="protein sequence ID" value="RTR39314.1"/>
    <property type="molecule type" value="Genomic_DNA"/>
</dbReference>
<dbReference type="AlphaFoldDB" id="A0A3S0J719"/>
<evidence type="ECO:0000256" key="4">
    <source>
        <dbReference type="ARBA" id="ARBA00022795"/>
    </source>
</evidence>
<evidence type="ECO:0000256" key="5">
    <source>
        <dbReference type="ARBA" id="ARBA00023015"/>
    </source>
</evidence>
<evidence type="ECO:0000256" key="2">
    <source>
        <dbReference type="ARBA" id="ARBA00017823"/>
    </source>
</evidence>
<evidence type="ECO:0000256" key="9">
    <source>
        <dbReference type="SAM" id="MobiDB-lite"/>
    </source>
</evidence>
<reference evidence="11 12" key="1">
    <citation type="submission" date="2018-12" db="EMBL/GenBank/DDBJ databases">
        <authorList>
            <person name="Yu L."/>
        </authorList>
    </citation>
    <scope>NUCLEOTIDE SEQUENCE [LARGE SCALE GENOMIC DNA]</scope>
    <source>
        <strain evidence="11 12">HAW-EB2</strain>
    </source>
</reference>
<dbReference type="OrthoDB" id="5797147at2"/>
<dbReference type="SUPFAM" id="SSF101498">
    <property type="entry name" value="Anti-sigma factor FlgM"/>
    <property type="match status" value="1"/>
</dbReference>
<keyword evidence="3" id="KW-0678">Repressor</keyword>
<protein>
    <recommendedName>
        <fullName evidence="2">Negative regulator of flagellin synthesis</fullName>
    </recommendedName>
    <alternativeName>
        <fullName evidence="8">Anti-sigma-28 factor</fullName>
    </alternativeName>
</protein>
<evidence type="ECO:0000256" key="3">
    <source>
        <dbReference type="ARBA" id="ARBA00022491"/>
    </source>
</evidence>
<dbReference type="InterPro" id="IPR035890">
    <property type="entry name" value="Anti-sigma-28_factor_FlgM_sf"/>
</dbReference>
<dbReference type="GO" id="GO:0044781">
    <property type="term" value="P:bacterial-type flagellum organization"/>
    <property type="evidence" value="ECO:0007669"/>
    <property type="project" value="UniProtKB-KW"/>
</dbReference>
<gene>
    <name evidence="11" type="primary">flgM</name>
    <name evidence="11" type="ORF">EKG38_10420</name>
</gene>
<dbReference type="InterPro" id="IPR007412">
    <property type="entry name" value="FlgM"/>
</dbReference>
<keyword evidence="11" id="KW-0966">Cell projection</keyword>
<dbReference type="Proteomes" id="UP000267448">
    <property type="component" value="Unassembled WGS sequence"/>
</dbReference>
<evidence type="ECO:0000256" key="6">
    <source>
        <dbReference type="ARBA" id="ARBA00023163"/>
    </source>
</evidence>
<comment type="function">
    <text evidence="7">Responsible for the coupling of flagellin expression to flagellar assembly by preventing expression of the flagellin genes when a component of the middle class of proteins is defective. It negatively regulates flagellar genes by inhibiting the activity of FliA by directly binding to FliA.</text>
</comment>
<dbReference type="InterPro" id="IPR031316">
    <property type="entry name" value="FlgM_C"/>
</dbReference>
<keyword evidence="5" id="KW-0805">Transcription regulation</keyword>
<evidence type="ECO:0000256" key="8">
    <source>
        <dbReference type="ARBA" id="ARBA00030117"/>
    </source>
</evidence>
<dbReference type="NCBIfam" id="TIGR03824">
    <property type="entry name" value="FlgM_jcvi"/>
    <property type="match status" value="1"/>
</dbReference>
<feature type="region of interest" description="Disordered" evidence="9">
    <location>
        <begin position="1"/>
        <end position="57"/>
    </location>
</feature>
<feature type="compositionally biased region" description="Low complexity" evidence="9">
    <location>
        <begin position="19"/>
        <end position="43"/>
    </location>
</feature>
<keyword evidence="6" id="KW-0804">Transcription</keyword>
<sequence>MAINIKQVNTSANTHVGKANAANANAAKGSNQTSQSAAATSTSMPPKSDSVSITSQAQQLQNTQAKLASIPEVDQKKVQEIKLAIAEGRYKIDPEKLATNIAQFENELKDLN</sequence>
<organism evidence="11 12">
    <name type="scientific">Shewanella canadensis</name>
    <dbReference type="NCBI Taxonomy" id="271096"/>
    <lineage>
        <taxon>Bacteria</taxon>
        <taxon>Pseudomonadati</taxon>
        <taxon>Pseudomonadota</taxon>
        <taxon>Gammaproteobacteria</taxon>
        <taxon>Alteromonadales</taxon>
        <taxon>Shewanellaceae</taxon>
        <taxon>Shewanella</taxon>
    </lineage>
</organism>
<evidence type="ECO:0000313" key="12">
    <source>
        <dbReference type="Proteomes" id="UP000267448"/>
    </source>
</evidence>
<keyword evidence="12" id="KW-1185">Reference proteome</keyword>
<comment type="similarity">
    <text evidence="1">Belongs to the FlgM family.</text>
</comment>
<feature type="compositionally biased region" description="Polar residues" evidence="9">
    <location>
        <begin position="1"/>
        <end position="14"/>
    </location>
</feature>